<accession>M1WVW2</accession>
<dbReference type="Proteomes" id="UP000011724">
    <property type="component" value="Chromosome"/>
</dbReference>
<dbReference type="EMBL" id="FO203427">
    <property type="protein sequence ID" value="CCH48773.1"/>
    <property type="molecule type" value="Genomic_DNA"/>
</dbReference>
<proteinExistence type="predicted"/>
<sequence length="71" mass="7619">MVDAAKSGLKKMYANWPQNTLAVRFGGSVLEILKNATTPAGDWFGIERTTSAEALDIAVGMASDKVKPHLQ</sequence>
<evidence type="ECO:0000313" key="1">
    <source>
        <dbReference type="EMBL" id="CCH48773.1"/>
    </source>
</evidence>
<organism evidence="1 2">
    <name type="scientific">Pseudodesulfovibrio piezophilus (strain DSM 21447 / JCM 15486 / C1TLV30)</name>
    <name type="common">Desulfovibrio piezophilus</name>
    <dbReference type="NCBI Taxonomy" id="1322246"/>
    <lineage>
        <taxon>Bacteria</taxon>
        <taxon>Pseudomonadati</taxon>
        <taxon>Thermodesulfobacteriota</taxon>
        <taxon>Desulfovibrionia</taxon>
        <taxon>Desulfovibrionales</taxon>
        <taxon>Desulfovibrionaceae</taxon>
    </lineage>
</organism>
<dbReference type="HOGENOM" id="CLU_2733486_0_0_7"/>
<reference evidence="2" key="2">
    <citation type="journal article" date="2013" name="Stand. Genomic Sci.">
        <title>Complete genome sequence of Desulfocapsa sulfexigens, a marine deltaproteobacterium specialized in disproportionating inorganic sulfur compounds.</title>
        <authorList>
            <person name="Finster K.W."/>
            <person name="Kjeldsen K.U."/>
            <person name="Kube M."/>
            <person name="Reinhardt R."/>
            <person name="Mussmann M."/>
            <person name="Amann R."/>
            <person name="Schreiber L."/>
        </authorList>
    </citation>
    <scope>NUCLEOTIDE SEQUENCE [LARGE SCALE GENOMIC DNA]</scope>
    <source>
        <strain evidence="2">DSM 10523 / SB164P1</strain>
    </source>
</reference>
<protein>
    <submittedName>
        <fullName evidence="1">Uncharacterized protein</fullName>
    </submittedName>
</protein>
<keyword evidence="2" id="KW-1185">Reference proteome</keyword>
<dbReference type="PATRIC" id="fig|879567.3.peg.1604"/>
<reference evidence="1 2" key="1">
    <citation type="journal article" date="2013" name="PLoS ONE">
        <title>The first genomic and proteomic characterization of a deep-sea sulfate reducer: insights into the piezophilic lifestyle of Desulfovibrio piezophilus.</title>
        <authorList>
            <person name="Pradel N."/>
            <person name="Ji B."/>
            <person name="Gimenez G."/>
            <person name="Talla E."/>
            <person name="Lenoble P."/>
            <person name="Garel M."/>
            <person name="Tamburini C."/>
            <person name="Fourquet P."/>
            <person name="Lebrun R."/>
            <person name="Bertin P."/>
            <person name="Denis Y."/>
            <person name="Pophillat M."/>
            <person name="Barbe V."/>
            <person name="Ollivier B."/>
            <person name="Dolla A."/>
        </authorList>
    </citation>
    <scope>NUCLEOTIDE SEQUENCE [LARGE SCALE GENOMIC DNA]</scope>
    <source>
        <strain evidence="2">DSM 10523 / SB164P1</strain>
    </source>
</reference>
<dbReference type="AlphaFoldDB" id="M1WVW2"/>
<evidence type="ECO:0000313" key="2">
    <source>
        <dbReference type="Proteomes" id="UP000011724"/>
    </source>
</evidence>
<dbReference type="KEGG" id="dpi:BN4_11538"/>
<gene>
    <name evidence="1" type="ordered locus">BN4_11538</name>
</gene>
<name>M1WVW2_PSEP2</name>